<evidence type="ECO:0000256" key="1">
    <source>
        <dbReference type="ARBA" id="ARBA00010552"/>
    </source>
</evidence>
<dbReference type="AlphaFoldDB" id="A0A975H5D5"/>
<dbReference type="GO" id="GO:0005829">
    <property type="term" value="C:cytosol"/>
    <property type="evidence" value="ECO:0007669"/>
    <property type="project" value="TreeGrafter"/>
</dbReference>
<accession>A0A975H5D5</accession>
<comment type="similarity">
    <text evidence="1">Belongs to the RutC family.</text>
</comment>
<dbReference type="PANTHER" id="PTHR11803:SF58">
    <property type="entry name" value="PROTEIN HMF1-RELATED"/>
    <property type="match status" value="1"/>
</dbReference>
<dbReference type="Pfam" id="PF01042">
    <property type="entry name" value="Ribonuc_L-PSP"/>
    <property type="match status" value="1"/>
</dbReference>
<keyword evidence="4" id="KW-1185">Reference proteome</keyword>
<evidence type="ECO:0000313" key="3">
    <source>
        <dbReference type="EMBL" id="QTD44837.1"/>
    </source>
</evidence>
<reference evidence="3" key="1">
    <citation type="submission" date="2021-03" db="EMBL/GenBank/DDBJ databases">
        <title>Ottowia sp. 27C isolated from the cloaca of a Giant Asian pond turtle (Heosemys grandis).</title>
        <authorList>
            <person name="Spergser J."/>
            <person name="Busse H.-J."/>
        </authorList>
    </citation>
    <scope>NUCLEOTIDE SEQUENCE</scope>
    <source>
        <strain evidence="3">27C</strain>
    </source>
</reference>
<feature type="signal peptide" evidence="2">
    <location>
        <begin position="1"/>
        <end position="22"/>
    </location>
</feature>
<protein>
    <submittedName>
        <fullName evidence="3">RidA family protein</fullName>
    </submittedName>
</protein>
<organism evidence="3 4">
    <name type="scientific">Ottowia testudinis</name>
    <dbReference type="NCBI Taxonomy" id="2816950"/>
    <lineage>
        <taxon>Bacteria</taxon>
        <taxon>Pseudomonadati</taxon>
        <taxon>Pseudomonadota</taxon>
        <taxon>Betaproteobacteria</taxon>
        <taxon>Burkholderiales</taxon>
        <taxon>Comamonadaceae</taxon>
        <taxon>Ottowia</taxon>
    </lineage>
</organism>
<proteinExistence type="inferred from homology"/>
<sequence>MIKRLSLAAATAAALLLQTGCAAPGRPAVTHLNSGKVLPTGLPFSEAVRVGDTVYLSGQIGNVPGPGPIKLAPGGMAGEAKQVMDNIKTALEAHGLSMADAVKCTVMLADMKEWGAFNEVYKTYFSGNYPARSAFGSNGLAFNARVEVECIAVARK</sequence>
<dbReference type="Gene3D" id="3.30.1330.40">
    <property type="entry name" value="RutC-like"/>
    <property type="match status" value="1"/>
</dbReference>
<keyword evidence="2" id="KW-0732">Signal</keyword>
<gene>
    <name evidence="3" type="ORF">J1M35_17560</name>
</gene>
<dbReference type="SUPFAM" id="SSF55298">
    <property type="entry name" value="YjgF-like"/>
    <property type="match status" value="1"/>
</dbReference>
<dbReference type="EMBL" id="CP071796">
    <property type="protein sequence ID" value="QTD44837.1"/>
    <property type="molecule type" value="Genomic_DNA"/>
</dbReference>
<evidence type="ECO:0000313" key="4">
    <source>
        <dbReference type="Proteomes" id="UP000663903"/>
    </source>
</evidence>
<evidence type="ECO:0000256" key="2">
    <source>
        <dbReference type="SAM" id="SignalP"/>
    </source>
</evidence>
<dbReference type="Proteomes" id="UP000663903">
    <property type="component" value="Chromosome"/>
</dbReference>
<dbReference type="RefSeq" id="WP_208008464.1">
    <property type="nucleotide sequence ID" value="NZ_CP071796.1"/>
</dbReference>
<dbReference type="GO" id="GO:0019239">
    <property type="term" value="F:deaminase activity"/>
    <property type="evidence" value="ECO:0007669"/>
    <property type="project" value="TreeGrafter"/>
</dbReference>
<feature type="chain" id="PRO_5037813116" evidence="2">
    <location>
        <begin position="23"/>
        <end position="156"/>
    </location>
</feature>
<dbReference type="CDD" id="cd00448">
    <property type="entry name" value="YjgF_YER057c_UK114_family"/>
    <property type="match status" value="1"/>
</dbReference>
<dbReference type="InterPro" id="IPR035959">
    <property type="entry name" value="RutC-like_sf"/>
</dbReference>
<dbReference type="KEGG" id="otd:J1M35_17560"/>
<dbReference type="InterPro" id="IPR006175">
    <property type="entry name" value="YjgF/YER057c/UK114"/>
</dbReference>
<name>A0A975H5D5_9BURK</name>
<dbReference type="FunFam" id="3.30.1330.40:FF:000001">
    <property type="entry name" value="L-PSP family endoribonuclease"/>
    <property type="match status" value="1"/>
</dbReference>
<dbReference type="PANTHER" id="PTHR11803">
    <property type="entry name" value="2-IMINOBUTANOATE/2-IMINOPROPANOATE DEAMINASE RIDA"/>
    <property type="match status" value="1"/>
</dbReference>